<proteinExistence type="predicted"/>
<evidence type="ECO:0000313" key="1">
    <source>
        <dbReference type="EMBL" id="GAA4603993.1"/>
    </source>
</evidence>
<name>A0ABP8TFM8_9ACTN</name>
<sequence>MRDQQMAAIVAQVQRRLPGWVIVRAPYHGGLTAFGACTRASTIIDAGDTNTLISLCRMAQLADVSSAHTARIVPRVQFDD</sequence>
<gene>
    <name evidence="1" type="ORF">GCM10023195_13470</name>
</gene>
<accession>A0ABP8TFM8</accession>
<organism evidence="1 2">
    <name type="scientific">Actinoallomurus liliacearum</name>
    <dbReference type="NCBI Taxonomy" id="1080073"/>
    <lineage>
        <taxon>Bacteria</taxon>
        <taxon>Bacillati</taxon>
        <taxon>Actinomycetota</taxon>
        <taxon>Actinomycetes</taxon>
        <taxon>Streptosporangiales</taxon>
        <taxon>Thermomonosporaceae</taxon>
        <taxon>Actinoallomurus</taxon>
    </lineage>
</organism>
<reference evidence="2" key="1">
    <citation type="journal article" date="2019" name="Int. J. Syst. Evol. Microbiol.">
        <title>The Global Catalogue of Microorganisms (GCM) 10K type strain sequencing project: providing services to taxonomists for standard genome sequencing and annotation.</title>
        <authorList>
            <consortium name="The Broad Institute Genomics Platform"/>
            <consortium name="The Broad Institute Genome Sequencing Center for Infectious Disease"/>
            <person name="Wu L."/>
            <person name="Ma J."/>
        </authorList>
    </citation>
    <scope>NUCLEOTIDE SEQUENCE [LARGE SCALE GENOMIC DNA]</scope>
    <source>
        <strain evidence="2">JCM 17938</strain>
    </source>
</reference>
<dbReference type="RefSeq" id="WP_345349969.1">
    <property type="nucleotide sequence ID" value="NZ_BAABHJ010000003.1"/>
</dbReference>
<protein>
    <submittedName>
        <fullName evidence="1">Uncharacterized protein</fullName>
    </submittedName>
</protein>
<dbReference type="EMBL" id="BAABHJ010000003">
    <property type="protein sequence ID" value="GAA4603993.1"/>
    <property type="molecule type" value="Genomic_DNA"/>
</dbReference>
<keyword evidence="2" id="KW-1185">Reference proteome</keyword>
<comment type="caution">
    <text evidence="1">The sequence shown here is derived from an EMBL/GenBank/DDBJ whole genome shotgun (WGS) entry which is preliminary data.</text>
</comment>
<dbReference type="Proteomes" id="UP001500212">
    <property type="component" value="Unassembled WGS sequence"/>
</dbReference>
<evidence type="ECO:0000313" key="2">
    <source>
        <dbReference type="Proteomes" id="UP001500212"/>
    </source>
</evidence>